<evidence type="ECO:0000313" key="7">
    <source>
        <dbReference type="Proteomes" id="UP000800097"/>
    </source>
</evidence>
<evidence type="ECO:0000256" key="5">
    <source>
        <dbReference type="SAM" id="MobiDB-lite"/>
    </source>
</evidence>
<dbReference type="EMBL" id="ML986488">
    <property type="protein sequence ID" value="KAF2278306.1"/>
    <property type="molecule type" value="Genomic_DNA"/>
</dbReference>
<keyword evidence="7" id="KW-1185">Reference proteome</keyword>
<dbReference type="GO" id="GO:0008234">
    <property type="term" value="F:cysteine-type peptidase activity"/>
    <property type="evidence" value="ECO:0007669"/>
    <property type="project" value="UniProtKB-KW"/>
</dbReference>
<gene>
    <name evidence="6" type="ORF">EI97DRAFT_431553</name>
</gene>
<dbReference type="GeneID" id="54551140"/>
<proteinExistence type="inferred from homology"/>
<evidence type="ECO:0000313" key="6">
    <source>
        <dbReference type="EMBL" id="KAF2278306.1"/>
    </source>
</evidence>
<dbReference type="PANTHER" id="PTHR23402">
    <property type="entry name" value="PROTEASE FAMILY C15 PYROGLUTAMYL-PEPTIDASE I-RELATED"/>
    <property type="match status" value="1"/>
</dbReference>
<name>A0A6A6JRF3_WESOR</name>
<reference evidence="6" key="1">
    <citation type="journal article" date="2020" name="Stud. Mycol.">
        <title>101 Dothideomycetes genomes: a test case for predicting lifestyles and emergence of pathogens.</title>
        <authorList>
            <person name="Haridas S."/>
            <person name="Albert R."/>
            <person name="Binder M."/>
            <person name="Bloem J."/>
            <person name="Labutti K."/>
            <person name="Salamov A."/>
            <person name="Andreopoulos B."/>
            <person name="Baker S."/>
            <person name="Barry K."/>
            <person name="Bills G."/>
            <person name="Bluhm B."/>
            <person name="Cannon C."/>
            <person name="Castanera R."/>
            <person name="Culley D."/>
            <person name="Daum C."/>
            <person name="Ezra D."/>
            <person name="Gonzalez J."/>
            <person name="Henrissat B."/>
            <person name="Kuo A."/>
            <person name="Liang C."/>
            <person name="Lipzen A."/>
            <person name="Lutzoni F."/>
            <person name="Magnuson J."/>
            <person name="Mondo S."/>
            <person name="Nolan M."/>
            <person name="Ohm R."/>
            <person name="Pangilinan J."/>
            <person name="Park H.-J."/>
            <person name="Ramirez L."/>
            <person name="Alfaro M."/>
            <person name="Sun H."/>
            <person name="Tritt A."/>
            <person name="Yoshinaga Y."/>
            <person name="Zwiers L.-H."/>
            <person name="Turgeon B."/>
            <person name="Goodwin S."/>
            <person name="Spatafora J."/>
            <person name="Crous P."/>
            <person name="Grigoriev I."/>
        </authorList>
    </citation>
    <scope>NUCLEOTIDE SEQUENCE</scope>
    <source>
        <strain evidence="6">CBS 379.55</strain>
    </source>
</reference>
<comment type="similarity">
    <text evidence="1">Belongs to the peptidase C15 family.</text>
</comment>
<accession>A0A6A6JRF3</accession>
<dbReference type="Gene3D" id="3.40.630.20">
    <property type="entry name" value="Peptidase C15, pyroglutamyl peptidase I-like"/>
    <property type="match status" value="1"/>
</dbReference>
<dbReference type="PANTHER" id="PTHR23402:SF1">
    <property type="entry name" value="PYROGLUTAMYL-PEPTIDASE I"/>
    <property type="match status" value="1"/>
</dbReference>
<dbReference type="Proteomes" id="UP000800097">
    <property type="component" value="Unassembled WGS sequence"/>
</dbReference>
<dbReference type="InterPro" id="IPR016125">
    <property type="entry name" value="Peptidase_C15-like"/>
</dbReference>
<dbReference type="RefSeq" id="XP_033655845.1">
    <property type="nucleotide sequence ID" value="XM_033797965.1"/>
</dbReference>
<evidence type="ECO:0000256" key="3">
    <source>
        <dbReference type="ARBA" id="ARBA00022801"/>
    </source>
</evidence>
<dbReference type="OrthoDB" id="407146at2759"/>
<protein>
    <submittedName>
        <fullName evidence="6">Peptidase C15, pyroglutamyl peptidase I-like protein</fullName>
    </submittedName>
</protein>
<dbReference type="InterPro" id="IPR036440">
    <property type="entry name" value="Peptidase_C15-like_sf"/>
</dbReference>
<organism evidence="6 7">
    <name type="scientific">Westerdykella ornata</name>
    <dbReference type="NCBI Taxonomy" id="318751"/>
    <lineage>
        <taxon>Eukaryota</taxon>
        <taxon>Fungi</taxon>
        <taxon>Dikarya</taxon>
        <taxon>Ascomycota</taxon>
        <taxon>Pezizomycotina</taxon>
        <taxon>Dothideomycetes</taxon>
        <taxon>Pleosporomycetidae</taxon>
        <taxon>Pleosporales</taxon>
        <taxon>Sporormiaceae</taxon>
        <taxon>Westerdykella</taxon>
    </lineage>
</organism>
<dbReference type="AlphaFoldDB" id="A0A6A6JRF3"/>
<evidence type="ECO:0000256" key="1">
    <source>
        <dbReference type="ARBA" id="ARBA00006641"/>
    </source>
</evidence>
<keyword evidence="2" id="KW-0645">Protease</keyword>
<feature type="region of interest" description="Disordered" evidence="5">
    <location>
        <begin position="1"/>
        <end position="23"/>
    </location>
</feature>
<dbReference type="GO" id="GO:0006508">
    <property type="term" value="P:proteolysis"/>
    <property type="evidence" value="ECO:0007669"/>
    <property type="project" value="UniProtKB-KW"/>
</dbReference>
<evidence type="ECO:0000256" key="2">
    <source>
        <dbReference type="ARBA" id="ARBA00022670"/>
    </source>
</evidence>
<keyword evidence="3" id="KW-0378">Hydrolase</keyword>
<evidence type="ECO:0000256" key="4">
    <source>
        <dbReference type="ARBA" id="ARBA00022807"/>
    </source>
</evidence>
<sequence length="290" mass="32368">MPGMEHRDTNGVQRQPPREKSEEPVTVLVTGFGPFLTQIPKNTSWEIASRLPALIPADDTNPTPIHIYVHHEPIRVAYDTVTSLVPTLLPPASPQNPAPSIILHIGLAASRRFFALETCSHSRGYDKIRDVDGRVFSDKAAESLFPAERYPPVLETSFDTADVLERWKGFLQEPGATASVVGFAQSAMPTPDVRLSNQAGNFMCGFIYWMSLAHYYSIREEERPVVFLHVPDLSWSTERMEMGRDVVVALIKALVESRRQVGVVDRGVRRSEVSSQKAEERRAATDVNFA</sequence>
<dbReference type="SUPFAM" id="SSF53182">
    <property type="entry name" value="Pyrrolidone carboxyl peptidase (pyroglutamate aminopeptidase)"/>
    <property type="match status" value="1"/>
</dbReference>
<keyword evidence="4" id="KW-0788">Thiol protease</keyword>